<proteinExistence type="predicted"/>
<dbReference type="PANTHER" id="PTHR30055:SF234">
    <property type="entry name" value="HTH-TYPE TRANSCRIPTIONAL REGULATOR BETI"/>
    <property type="match status" value="1"/>
</dbReference>
<dbReference type="InterPro" id="IPR009057">
    <property type="entry name" value="Homeodomain-like_sf"/>
</dbReference>
<keyword evidence="2 4" id="KW-0238">DNA-binding</keyword>
<dbReference type="PROSITE" id="PS50977">
    <property type="entry name" value="HTH_TETR_2"/>
    <property type="match status" value="1"/>
</dbReference>
<dbReference type="Proteomes" id="UP000635565">
    <property type="component" value="Unassembled WGS sequence"/>
</dbReference>
<dbReference type="Gene3D" id="1.10.357.10">
    <property type="entry name" value="Tetracycline Repressor, domain 2"/>
    <property type="match status" value="1"/>
</dbReference>
<organism evidence="6 7">
    <name type="scientific">Dictyobacter formicarum</name>
    <dbReference type="NCBI Taxonomy" id="2778368"/>
    <lineage>
        <taxon>Bacteria</taxon>
        <taxon>Bacillati</taxon>
        <taxon>Chloroflexota</taxon>
        <taxon>Ktedonobacteria</taxon>
        <taxon>Ktedonobacterales</taxon>
        <taxon>Dictyobacteraceae</taxon>
        <taxon>Dictyobacter</taxon>
    </lineage>
</organism>
<dbReference type="SUPFAM" id="SSF46689">
    <property type="entry name" value="Homeodomain-like"/>
    <property type="match status" value="1"/>
</dbReference>
<gene>
    <name evidence="6" type="ORF">KSZ_43960</name>
</gene>
<feature type="domain" description="HTH tetR-type" evidence="5">
    <location>
        <begin position="17"/>
        <end position="77"/>
    </location>
</feature>
<dbReference type="InterPro" id="IPR041583">
    <property type="entry name" value="TetR_C_31"/>
</dbReference>
<dbReference type="Pfam" id="PF17940">
    <property type="entry name" value="TetR_C_31"/>
    <property type="match status" value="1"/>
</dbReference>
<dbReference type="Pfam" id="PF00440">
    <property type="entry name" value="TetR_N"/>
    <property type="match status" value="1"/>
</dbReference>
<evidence type="ECO:0000256" key="2">
    <source>
        <dbReference type="ARBA" id="ARBA00023125"/>
    </source>
</evidence>
<dbReference type="PANTHER" id="PTHR30055">
    <property type="entry name" value="HTH-TYPE TRANSCRIPTIONAL REGULATOR RUTR"/>
    <property type="match status" value="1"/>
</dbReference>
<keyword evidence="1" id="KW-0805">Transcription regulation</keyword>
<dbReference type="InterPro" id="IPR050109">
    <property type="entry name" value="HTH-type_TetR-like_transc_reg"/>
</dbReference>
<feature type="DNA-binding region" description="H-T-H motif" evidence="4">
    <location>
        <begin position="40"/>
        <end position="59"/>
    </location>
</feature>
<dbReference type="SUPFAM" id="SSF48498">
    <property type="entry name" value="Tetracyclin repressor-like, C-terminal domain"/>
    <property type="match status" value="1"/>
</dbReference>
<accession>A0ABQ3VJK0</accession>
<evidence type="ECO:0000256" key="1">
    <source>
        <dbReference type="ARBA" id="ARBA00023015"/>
    </source>
</evidence>
<dbReference type="InterPro" id="IPR036271">
    <property type="entry name" value="Tet_transcr_reg_TetR-rel_C_sf"/>
</dbReference>
<keyword evidence="7" id="KW-1185">Reference proteome</keyword>
<dbReference type="PROSITE" id="PS01081">
    <property type="entry name" value="HTH_TETR_1"/>
    <property type="match status" value="1"/>
</dbReference>
<dbReference type="RefSeq" id="WP_201364031.1">
    <property type="nucleotide sequence ID" value="NZ_BNJJ01000012.1"/>
</dbReference>
<keyword evidence="3" id="KW-0804">Transcription</keyword>
<comment type="caution">
    <text evidence="6">The sequence shown here is derived from an EMBL/GenBank/DDBJ whole genome shotgun (WGS) entry which is preliminary data.</text>
</comment>
<dbReference type="InterPro" id="IPR023772">
    <property type="entry name" value="DNA-bd_HTH_TetR-type_CS"/>
</dbReference>
<dbReference type="EMBL" id="BNJJ01000012">
    <property type="protein sequence ID" value="GHO86390.1"/>
    <property type="molecule type" value="Genomic_DNA"/>
</dbReference>
<dbReference type="PRINTS" id="PR00455">
    <property type="entry name" value="HTHTETR"/>
</dbReference>
<evidence type="ECO:0000313" key="7">
    <source>
        <dbReference type="Proteomes" id="UP000635565"/>
    </source>
</evidence>
<name>A0ABQ3VJK0_9CHLR</name>
<dbReference type="InterPro" id="IPR001647">
    <property type="entry name" value="HTH_TetR"/>
</dbReference>
<evidence type="ECO:0000256" key="3">
    <source>
        <dbReference type="ARBA" id="ARBA00023163"/>
    </source>
</evidence>
<evidence type="ECO:0000259" key="5">
    <source>
        <dbReference type="PROSITE" id="PS50977"/>
    </source>
</evidence>
<protein>
    <submittedName>
        <fullName evidence="6">TetR family transcriptional regulator</fullName>
    </submittedName>
</protein>
<sequence length="204" mass="22877">MNDQPKTKQKRTWTHQADNRERLIAAGSAILAEKGIEATTVKEIARRADVSPGLFHYYFATKDDLLLAVVYEAGARFNQQLMRELQSISAQKQFPEIAMLAVAAVSRRDPTWYRLRYELYALGLRNPDFMPAVAEMIAKGRQSIVQTIQEHTGMNEEQAQAVAAIFHACTDGLALQQIAQPGLDLTEAYRLVQSLLMVEAPTDK</sequence>
<evidence type="ECO:0000313" key="6">
    <source>
        <dbReference type="EMBL" id="GHO86390.1"/>
    </source>
</evidence>
<evidence type="ECO:0000256" key="4">
    <source>
        <dbReference type="PROSITE-ProRule" id="PRU00335"/>
    </source>
</evidence>
<reference evidence="6 7" key="1">
    <citation type="journal article" date="2021" name="Int. J. Syst. Evol. Microbiol.">
        <title>Reticulibacter mediterranei gen. nov., sp. nov., within the new family Reticulibacteraceae fam. nov., and Ktedonospora formicarum gen. nov., sp. nov., Ktedonobacter robiniae sp. nov., Dictyobacter formicarum sp. nov. and Dictyobacter arantiisoli sp. nov., belonging to the class Ktedonobacteria.</title>
        <authorList>
            <person name="Yabe S."/>
            <person name="Zheng Y."/>
            <person name="Wang C.M."/>
            <person name="Sakai Y."/>
            <person name="Abe K."/>
            <person name="Yokota A."/>
            <person name="Donadio S."/>
            <person name="Cavaletti L."/>
            <person name="Monciardini P."/>
        </authorList>
    </citation>
    <scope>NUCLEOTIDE SEQUENCE [LARGE SCALE GENOMIC DNA]</scope>
    <source>
        <strain evidence="6 7">SOSP1-9</strain>
    </source>
</reference>